<accession>A0A6G5AGY7</accession>
<dbReference type="EMBL" id="GIKN01007806">
    <property type="protein sequence ID" value="NIE50079.1"/>
    <property type="molecule type" value="Transcribed_RNA"/>
</dbReference>
<protein>
    <submittedName>
        <fullName evidence="1">Uncharacterized protein</fullName>
    </submittedName>
</protein>
<reference evidence="1" key="1">
    <citation type="submission" date="2020-03" db="EMBL/GenBank/DDBJ databases">
        <title>A transcriptome and proteome of the tick Rhipicephalus microplus shaped by the genetic composition of its hosts and developmental stage.</title>
        <authorList>
            <person name="Garcia G.R."/>
            <person name="Ribeiro J.M.C."/>
            <person name="Maruyama S.R."/>
            <person name="Gardinasse L.G."/>
            <person name="Nelson K."/>
            <person name="Ferreira B.R."/>
            <person name="Andrade T.G."/>
            <person name="Santos I.K.F.M."/>
        </authorList>
    </citation>
    <scope>NUCLEOTIDE SEQUENCE</scope>
    <source>
        <strain evidence="1">NSGR</strain>
        <tissue evidence="1">Salivary glands</tissue>
    </source>
</reference>
<dbReference type="AlphaFoldDB" id="A0A6G5AGY7"/>
<name>A0A6G5AGY7_RHIMP</name>
<proteinExistence type="predicted"/>
<organism evidence="1">
    <name type="scientific">Rhipicephalus microplus</name>
    <name type="common">Cattle tick</name>
    <name type="synonym">Boophilus microplus</name>
    <dbReference type="NCBI Taxonomy" id="6941"/>
    <lineage>
        <taxon>Eukaryota</taxon>
        <taxon>Metazoa</taxon>
        <taxon>Ecdysozoa</taxon>
        <taxon>Arthropoda</taxon>
        <taxon>Chelicerata</taxon>
        <taxon>Arachnida</taxon>
        <taxon>Acari</taxon>
        <taxon>Parasitiformes</taxon>
        <taxon>Ixodida</taxon>
        <taxon>Ixodoidea</taxon>
        <taxon>Ixodidae</taxon>
        <taxon>Rhipicephalinae</taxon>
        <taxon>Rhipicephalus</taxon>
        <taxon>Boophilus</taxon>
    </lineage>
</organism>
<evidence type="ECO:0000313" key="1">
    <source>
        <dbReference type="EMBL" id="NIE50079.1"/>
    </source>
</evidence>
<sequence>MHMTLPPKCLQLTVLPHYSLLLQPTNQSERKRLKFHTSIVLLSKSFAQMVHHRLCPQPCTLHAPSLQTLHFCARTLQP</sequence>